<dbReference type="Gene3D" id="3.40.50.300">
    <property type="entry name" value="P-loop containing nucleotide triphosphate hydrolases"/>
    <property type="match status" value="2"/>
</dbReference>
<feature type="coiled-coil region" evidence="1">
    <location>
        <begin position="750"/>
        <end position="777"/>
    </location>
</feature>
<reference evidence="2 3" key="1">
    <citation type="submission" date="2019-08" db="EMBL/GenBank/DDBJ databases">
        <title>Deep-cultivation of Planctomycetes and their phenomic and genomic characterization uncovers novel biology.</title>
        <authorList>
            <person name="Wiegand S."/>
            <person name="Jogler M."/>
            <person name="Boedeker C."/>
            <person name="Pinto D."/>
            <person name="Vollmers J."/>
            <person name="Rivas-Marin E."/>
            <person name="Kohn T."/>
            <person name="Peeters S.H."/>
            <person name="Heuer A."/>
            <person name="Rast P."/>
            <person name="Oberbeckmann S."/>
            <person name="Bunk B."/>
            <person name="Jeske O."/>
            <person name="Meyerdierks A."/>
            <person name="Storesund J.E."/>
            <person name="Kallscheuer N."/>
            <person name="Luecker S."/>
            <person name="Lage O.M."/>
            <person name="Pohl T."/>
            <person name="Merkel B.J."/>
            <person name="Hornburger P."/>
            <person name="Mueller R.-W."/>
            <person name="Bruemmer F."/>
            <person name="Labrenz M."/>
            <person name="Spormann A.M."/>
            <person name="Op den Camp H."/>
            <person name="Overmann J."/>
            <person name="Amann R."/>
            <person name="Jetten M.S.M."/>
            <person name="Mascher T."/>
            <person name="Medema M.H."/>
            <person name="Devos D.P."/>
            <person name="Kaster A.-K."/>
            <person name="Ovreas L."/>
            <person name="Rohde M."/>
            <person name="Galperin M.Y."/>
            <person name="Jogler C."/>
        </authorList>
    </citation>
    <scope>NUCLEOTIDE SEQUENCE [LARGE SCALE GENOMIC DNA]</scope>
    <source>
        <strain evidence="2 3">UC8</strain>
    </source>
</reference>
<dbReference type="AlphaFoldDB" id="A0A5B9QMX1"/>
<dbReference type="PANTHER" id="PTHR30121">
    <property type="entry name" value="UNCHARACTERIZED PROTEIN YJGR-RELATED"/>
    <property type="match status" value="1"/>
</dbReference>
<name>A0A5B9QMX1_9BACT</name>
<keyword evidence="3" id="KW-1185">Reference proteome</keyword>
<proteinExistence type="predicted"/>
<accession>A0A5B9QMX1</accession>
<dbReference type="Proteomes" id="UP000325286">
    <property type="component" value="Chromosome"/>
</dbReference>
<dbReference type="PANTHER" id="PTHR30121:SF6">
    <property type="entry name" value="SLR6007 PROTEIN"/>
    <property type="match status" value="1"/>
</dbReference>
<evidence type="ECO:0000313" key="3">
    <source>
        <dbReference type="Proteomes" id="UP000325286"/>
    </source>
</evidence>
<keyword evidence="1" id="KW-0175">Coiled coil</keyword>
<protein>
    <submittedName>
        <fullName evidence="2">AAA-like domain protein</fullName>
    </submittedName>
</protein>
<dbReference type="InterPro" id="IPR027417">
    <property type="entry name" value="P-loop_NTPase"/>
</dbReference>
<gene>
    <name evidence="2" type="ORF">UC8_23110</name>
</gene>
<feature type="coiled-coil region" evidence="1">
    <location>
        <begin position="677"/>
        <end position="704"/>
    </location>
</feature>
<organism evidence="2 3">
    <name type="scientific">Roseimaritima ulvae</name>
    <dbReference type="NCBI Taxonomy" id="980254"/>
    <lineage>
        <taxon>Bacteria</taxon>
        <taxon>Pseudomonadati</taxon>
        <taxon>Planctomycetota</taxon>
        <taxon>Planctomycetia</taxon>
        <taxon>Pirellulales</taxon>
        <taxon>Pirellulaceae</taxon>
        <taxon>Roseimaritima</taxon>
    </lineage>
</organism>
<sequence>MSATGWLAVRTSPHSFSRTMIPSVDEFEKLGAFYLGRKYDLRAGKLLDELEMYDSKDLCTHAMCVGMTGSGKTGLCLSLLEEAAIDGIPAICLDPKGDLANLLLAFPDLDPGDFKPWLESGEAMRKGVTLDQLAGQTAKTWKQGLASWGQTPDRIRKYKQSAEFSIYTPGSNTGLQLSMLTSFDAPPAELLDDSDAMRERVTGATSGLLTLLGIDADPLRSPEHILVSSIFDHCWREGKNVSVGDLIGLIQSPPMQRVGVMDLDSFMSPSDRSKLAMQLNNLLASPAFSSWLDGEPLSIQRLLYTPEGKPRVTILSIAHLSDSERMFFVTILLNELVAWMRTQSGTSSLRALFYMDEVFGYFPPVAKPPSKPPMLTLLKQARAFGLGVMLATQNPVDLDYKGLSNIGTWFLGRLQTERDKARVLDGLEGAAIQTGQPFNKAQMEQLLAALGKRVFLMNNVHDQGPSVFQTRWAMSYLAGPLARDQINTLMADRKAAAGAHSAAEPESGVSTNNLEPSRPLVPAGIEERFIVPTLAIKQDTKLVYRPALLGLGTMHFIRVSADLDRWVDGQRLLRCGSGVPEDLWEHSETVSGDIEFEDQADEAFAFYPLPDDMCNAANYKTWTKQLKDYFYRHHAMTLYKSPLLSEYAPPGTSEGEARISLRQAAHEARDRETEKLRSRYAKKLAAVEKRIRTAEARVSREKDQFKQASVSSGISFVSTLFNAFMGNKISRRTSTTVRGATRAAQQHGDIARAEKALAELHADYADLDNELRTEIEALGEKFDVQNLELDTTVVAPRKSDLKTQTVELVWTPWQIDSHGMAERLY</sequence>
<dbReference type="EMBL" id="CP042914">
    <property type="protein sequence ID" value="QEG40304.1"/>
    <property type="molecule type" value="Genomic_DNA"/>
</dbReference>
<evidence type="ECO:0000256" key="1">
    <source>
        <dbReference type="SAM" id="Coils"/>
    </source>
</evidence>
<dbReference type="KEGG" id="rul:UC8_23110"/>
<dbReference type="InterPro" id="IPR051162">
    <property type="entry name" value="T4SS_component"/>
</dbReference>
<dbReference type="SUPFAM" id="SSF52540">
    <property type="entry name" value="P-loop containing nucleoside triphosphate hydrolases"/>
    <property type="match status" value="1"/>
</dbReference>
<evidence type="ECO:0000313" key="2">
    <source>
        <dbReference type="EMBL" id="QEG40304.1"/>
    </source>
</evidence>